<evidence type="ECO:0000313" key="10">
    <source>
        <dbReference type="Proteomes" id="UP000249363"/>
    </source>
</evidence>
<dbReference type="RefSeq" id="XP_040733847.1">
    <property type="nucleotide sequence ID" value="XM_040877809.1"/>
</dbReference>
<accession>A0A364L0R8</accession>
<evidence type="ECO:0000259" key="8">
    <source>
        <dbReference type="SMART" id="SM00906"/>
    </source>
</evidence>
<evidence type="ECO:0000313" key="9">
    <source>
        <dbReference type="EMBL" id="RAO69331.1"/>
    </source>
</evidence>
<comment type="caution">
    <text evidence="9">The sequence shown here is derived from an EMBL/GenBank/DDBJ whole genome shotgun (WGS) entry which is preliminary data.</text>
</comment>
<evidence type="ECO:0000256" key="4">
    <source>
        <dbReference type="ARBA" id="ARBA00023125"/>
    </source>
</evidence>
<evidence type="ECO:0000256" key="1">
    <source>
        <dbReference type="ARBA" id="ARBA00022723"/>
    </source>
</evidence>
<evidence type="ECO:0000256" key="3">
    <source>
        <dbReference type="ARBA" id="ARBA00023015"/>
    </source>
</evidence>
<protein>
    <recommendedName>
        <fullName evidence="8">Xylanolytic transcriptional activator regulatory domain-containing protein</fullName>
    </recommendedName>
</protein>
<sequence>MSTPQGWRKVDSPHTEEDKRRVPKIEHQYRTVGKKLYSRETLKKILEVVNDYKAGKYENKDPPTLEIPDYAEDGNRTYTLTLDVGYHGDELKRLQYIPIQFLMQPYYYRQMYPEDEHVQPIRIYKGDEFEKCGMGDSTPADLRDLEKIRDECSQKWKNSGTRASVMAALDNISVEKLTKVTQIIAFGNGSLWQGFRKLKVAGTDRGNLLRRTAQHVAINEIQAFAQRKCGHPVPTYAQDPGYTLQDEEIVLKPFQIKRLEDPEGFLKIDAGTIIFAFETSCAFLQAIADVIEDAGPAIIFHQEILKDVPWGDYKVALEYVEDGFLRPVAGCINNETSPRVEKLLQNYQEHELKDPDELLCVYGEDQRQASRLKKFNIDPISERLATVEKSLVSLSDKLDSRDLSEPRSWAADKSDASRAESQLECLMSGTLTEPHRIRENRDIQIARERDIENDVPHGDVTVVDRGGALPSHIISPKPLGVVYMVEDRGSMSAYGPSSAFHFHSSPSTAASPASNSHKLLLGPKSSQSEAESEVTEQIRMHLVANAAISRQDEDVRLLHEQCDFDGLDLDLARHLLDIHWNRHHCMIPLTYRPLVMKDLLEDGQYANKLLWNAIFYSSSLQSDRIQKATLESDGESLKDRFYRRFNDLLTDYLDKSSAATVAALLLMGSSLVTSGKHTSGWLYCGLAYRMIIDLGIHLDSQETQLSRPLDSCAQMMFTQQELEMRRRLYWTAYAVDKFQSLYFGRPAGLTAIGAEPSQAFSDTYEELELWVPYIDPLDSSLPTNFYRAKPAYPIATFRALVQLAEISYDIIRIFYLPLCSKISPTQAKISLNDLRKQLDLWLAGVPPNIQYDPDKDYPLPPHQLTLHTTFHTLQILLHRPFLPKGHLIQLQVEGFPFRDICTSSALQIYKIARAYEETFTFKHAPYLFSYSLFSAATVIPPQEDQMEVIRFFCRALVMLQRGTNLGLRKPLLIIRDLMERAGVNANSMITAAYKEQHVQQYLIQIPRQDRVITSPEEFAAPFPQSDISRVFDDLAAQDIFPEIWNDDPGLFQYPANMEAPEILYGMFE</sequence>
<keyword evidence="6" id="KW-0539">Nucleus</keyword>
<dbReference type="GeneID" id="63794559"/>
<dbReference type="STRING" id="1196081.A0A364L0R8"/>
<proteinExistence type="predicted"/>
<dbReference type="EMBL" id="MIKG01000009">
    <property type="protein sequence ID" value="RAO69331.1"/>
    <property type="molecule type" value="Genomic_DNA"/>
</dbReference>
<reference evidence="9 10" key="1">
    <citation type="journal article" date="2017" name="Biotechnol. Biofuels">
        <title>Differential beta-glucosidase expression as a function of carbon source availability in Talaromyces amestolkiae: a genomic and proteomic approach.</title>
        <authorList>
            <person name="de Eugenio L.I."/>
            <person name="Mendez-Liter J.A."/>
            <person name="Nieto-Dominguez M."/>
            <person name="Alonso L."/>
            <person name="Gil-Munoz J."/>
            <person name="Barriuso J."/>
            <person name="Prieto A."/>
            <person name="Martinez M.J."/>
        </authorList>
    </citation>
    <scope>NUCLEOTIDE SEQUENCE [LARGE SCALE GENOMIC DNA]</scope>
    <source>
        <strain evidence="9 10">CIB</strain>
    </source>
</reference>
<evidence type="ECO:0000256" key="7">
    <source>
        <dbReference type="SAM" id="MobiDB-lite"/>
    </source>
</evidence>
<keyword evidence="4" id="KW-0238">DNA-binding</keyword>
<evidence type="ECO:0000256" key="6">
    <source>
        <dbReference type="ARBA" id="ARBA00023242"/>
    </source>
</evidence>
<dbReference type="GO" id="GO:0003677">
    <property type="term" value="F:DNA binding"/>
    <property type="evidence" value="ECO:0007669"/>
    <property type="project" value="UniProtKB-KW"/>
</dbReference>
<dbReference type="PANTHER" id="PTHR31313:SF86">
    <property type="entry name" value="ZN(2)-C6 FUNGAL-TYPE DOMAIN-CONTAINING PROTEIN"/>
    <property type="match status" value="1"/>
</dbReference>
<dbReference type="InterPro" id="IPR007219">
    <property type="entry name" value="XnlR_reg_dom"/>
</dbReference>
<dbReference type="Proteomes" id="UP000249363">
    <property type="component" value="Unassembled WGS sequence"/>
</dbReference>
<dbReference type="PANTHER" id="PTHR31313">
    <property type="entry name" value="TY1 ENHANCER ACTIVATOR"/>
    <property type="match status" value="1"/>
</dbReference>
<keyword evidence="3" id="KW-0805">Transcription regulation</keyword>
<organism evidence="9 10">
    <name type="scientific">Talaromyces amestolkiae</name>
    <dbReference type="NCBI Taxonomy" id="1196081"/>
    <lineage>
        <taxon>Eukaryota</taxon>
        <taxon>Fungi</taxon>
        <taxon>Dikarya</taxon>
        <taxon>Ascomycota</taxon>
        <taxon>Pezizomycotina</taxon>
        <taxon>Eurotiomycetes</taxon>
        <taxon>Eurotiomycetidae</taxon>
        <taxon>Eurotiales</taxon>
        <taxon>Trichocomaceae</taxon>
        <taxon>Talaromyces</taxon>
        <taxon>Talaromyces sect. Talaromyces</taxon>
    </lineage>
</organism>
<name>A0A364L0R8_TALAM</name>
<dbReference type="OrthoDB" id="2154091at2759"/>
<dbReference type="CDD" id="cd12148">
    <property type="entry name" value="fungal_TF_MHR"/>
    <property type="match status" value="1"/>
</dbReference>
<keyword evidence="10" id="KW-1185">Reference proteome</keyword>
<gene>
    <name evidence="9" type="ORF">BHQ10_005343</name>
</gene>
<dbReference type="GO" id="GO:0006351">
    <property type="term" value="P:DNA-templated transcription"/>
    <property type="evidence" value="ECO:0007669"/>
    <property type="project" value="InterPro"/>
</dbReference>
<keyword evidence="5" id="KW-0804">Transcription</keyword>
<dbReference type="AlphaFoldDB" id="A0A364L0R8"/>
<keyword evidence="1" id="KW-0479">Metal-binding</keyword>
<feature type="domain" description="Xylanolytic transcriptional activator regulatory" evidence="8">
    <location>
        <begin position="680"/>
        <end position="763"/>
    </location>
</feature>
<keyword evidence="2" id="KW-0862">Zinc</keyword>
<dbReference type="Pfam" id="PF04082">
    <property type="entry name" value="Fungal_trans"/>
    <property type="match status" value="1"/>
</dbReference>
<evidence type="ECO:0000256" key="2">
    <source>
        <dbReference type="ARBA" id="ARBA00022833"/>
    </source>
</evidence>
<feature type="compositionally biased region" description="Basic and acidic residues" evidence="7">
    <location>
        <begin position="8"/>
        <end position="24"/>
    </location>
</feature>
<dbReference type="GO" id="GO:0008270">
    <property type="term" value="F:zinc ion binding"/>
    <property type="evidence" value="ECO:0007669"/>
    <property type="project" value="InterPro"/>
</dbReference>
<feature type="region of interest" description="Disordered" evidence="7">
    <location>
        <begin position="1"/>
        <end position="24"/>
    </location>
</feature>
<dbReference type="InterPro" id="IPR051615">
    <property type="entry name" value="Transcr_Regulatory_Elem"/>
</dbReference>
<evidence type="ECO:0000256" key="5">
    <source>
        <dbReference type="ARBA" id="ARBA00023163"/>
    </source>
</evidence>
<dbReference type="SMART" id="SM00906">
    <property type="entry name" value="Fungal_trans"/>
    <property type="match status" value="1"/>
</dbReference>